<evidence type="ECO:0000256" key="15">
    <source>
        <dbReference type="ARBA" id="ARBA00022989"/>
    </source>
</evidence>
<feature type="binding site" evidence="22">
    <location>
        <position position="24"/>
    </location>
    <ligand>
        <name>ATP</name>
        <dbReference type="ChEBI" id="CHEBI:30616"/>
    </ligand>
</feature>
<evidence type="ECO:0000256" key="17">
    <source>
        <dbReference type="ARBA" id="ARBA00023136"/>
    </source>
</evidence>
<feature type="binding site" evidence="22">
    <location>
        <position position="17"/>
    </location>
    <ligand>
        <name>ATP</name>
        <dbReference type="ChEBI" id="CHEBI:30616"/>
    </ligand>
</feature>
<protein>
    <recommendedName>
        <fullName evidence="4 24">Diacylglycerol kinase</fullName>
        <ecNumber evidence="3 24">2.7.1.107</ecNumber>
    </recommendedName>
</protein>
<evidence type="ECO:0000256" key="19">
    <source>
        <dbReference type="ARBA" id="ARBA00023264"/>
    </source>
</evidence>
<dbReference type="RefSeq" id="WP_074371304.1">
    <property type="nucleotide sequence ID" value="NZ_AP024908.1"/>
</dbReference>
<dbReference type="CDD" id="cd14264">
    <property type="entry name" value="DAGK_IM"/>
    <property type="match status" value="1"/>
</dbReference>
<dbReference type="GO" id="GO:0004143">
    <property type="term" value="F:ATP-dependent diacylglycerol kinase activity"/>
    <property type="evidence" value="ECO:0007669"/>
    <property type="project" value="UniProtKB-EC"/>
</dbReference>
<keyword evidence="5" id="KW-1003">Cell membrane</keyword>
<evidence type="ECO:0000256" key="21">
    <source>
        <dbReference type="PIRSR" id="PIRSR600829-2"/>
    </source>
</evidence>
<evidence type="ECO:0000256" key="10">
    <source>
        <dbReference type="ARBA" id="ARBA00022723"/>
    </source>
</evidence>
<evidence type="ECO:0000256" key="22">
    <source>
        <dbReference type="PIRSR" id="PIRSR600829-3"/>
    </source>
</evidence>
<feature type="binding site" evidence="21">
    <location>
        <position position="77"/>
    </location>
    <ligand>
        <name>substrate</name>
    </ligand>
</feature>
<reference evidence="26 27" key="1">
    <citation type="submission" date="2016-12" db="EMBL/GenBank/DDBJ databases">
        <authorList>
            <person name="Song W.-J."/>
            <person name="Kurnit D.M."/>
        </authorList>
    </citation>
    <scope>NUCLEOTIDE SEQUENCE [LARGE SCALE GENOMIC DNA]</scope>
    <source>
        <strain evidence="26 27">CECT 9026</strain>
    </source>
</reference>
<dbReference type="GO" id="GO:0005886">
    <property type="term" value="C:plasma membrane"/>
    <property type="evidence" value="ECO:0007669"/>
    <property type="project" value="UniProtKB-SubCell"/>
</dbReference>
<evidence type="ECO:0000256" key="3">
    <source>
        <dbReference type="ARBA" id="ARBA00012133"/>
    </source>
</evidence>
<dbReference type="InterPro" id="IPR033718">
    <property type="entry name" value="DAGK_prok"/>
</dbReference>
<evidence type="ECO:0000256" key="4">
    <source>
        <dbReference type="ARBA" id="ARBA00017575"/>
    </source>
</evidence>
<keyword evidence="7 24" id="KW-0997">Cell inner membrane</keyword>
<dbReference type="OrthoDB" id="9796011at2"/>
<reference evidence="25" key="2">
    <citation type="submission" date="2019-11" db="EMBL/GenBank/DDBJ databases">
        <authorList>
            <person name="January G."/>
            <person name="Bunk B."/>
        </authorList>
    </citation>
    <scope>NUCLEOTIDE SEQUENCE</scope>
    <source>
        <strain evidence="25">3.6</strain>
    </source>
</reference>
<feature type="binding site" evidence="22">
    <location>
        <position position="36"/>
    </location>
    <ligand>
        <name>ATP</name>
        <dbReference type="ChEBI" id="CHEBI:30616"/>
    </ligand>
</feature>
<keyword evidence="16 24" id="KW-0443">Lipid metabolism</keyword>
<feature type="active site" description="Proton acceptor" evidence="20">
    <location>
        <position position="77"/>
    </location>
</feature>
<evidence type="ECO:0000256" key="14">
    <source>
        <dbReference type="ARBA" id="ARBA00022842"/>
    </source>
</evidence>
<keyword evidence="14 23" id="KW-0460">Magnesium</keyword>
<accession>A0A1N6LZT9</accession>
<keyword evidence="18" id="KW-0594">Phospholipid biosynthesis</keyword>
<evidence type="ECO:0000256" key="20">
    <source>
        <dbReference type="PIRSR" id="PIRSR600829-1"/>
    </source>
</evidence>
<keyword evidence="17 24" id="KW-0472">Membrane</keyword>
<dbReference type="PANTHER" id="PTHR34299:SF1">
    <property type="entry name" value="DIACYLGLYCEROL KINASE"/>
    <property type="match status" value="1"/>
</dbReference>
<dbReference type="GO" id="GO:0006654">
    <property type="term" value="P:phosphatidic acid biosynthetic process"/>
    <property type="evidence" value="ECO:0007669"/>
    <property type="project" value="InterPro"/>
</dbReference>
<feature type="binding site" evidence="22">
    <location>
        <begin position="102"/>
        <end position="103"/>
    </location>
    <ligand>
        <name>ATP</name>
        <dbReference type="ChEBI" id="CHEBI:30616"/>
    </ligand>
</feature>
<evidence type="ECO:0000256" key="7">
    <source>
        <dbReference type="ARBA" id="ARBA00022519"/>
    </source>
</evidence>
<dbReference type="Pfam" id="PF01219">
    <property type="entry name" value="DAGK_prokar"/>
    <property type="match status" value="1"/>
</dbReference>
<comment type="similarity">
    <text evidence="2 24">Belongs to the bacterial diacylglycerol kinase family.</text>
</comment>
<evidence type="ECO:0000256" key="12">
    <source>
        <dbReference type="ARBA" id="ARBA00022777"/>
    </source>
</evidence>
<gene>
    <name evidence="26" type="primary">dgkA_1</name>
    <name evidence="25" type="synonym">dgkA_2</name>
    <name evidence="26" type="ORF">VSP9026_00290</name>
    <name evidence="25" type="ORF">Vspart_03725</name>
</gene>
<dbReference type="AlphaFoldDB" id="A0A1N6LZT9"/>
<dbReference type="PROSITE" id="PS01069">
    <property type="entry name" value="DAGK_PROKAR"/>
    <property type="match status" value="1"/>
</dbReference>
<evidence type="ECO:0000256" key="1">
    <source>
        <dbReference type="ARBA" id="ARBA00004429"/>
    </source>
</evidence>
<dbReference type="Gene3D" id="1.10.287.3610">
    <property type="match status" value="1"/>
</dbReference>
<dbReference type="PANTHER" id="PTHR34299">
    <property type="entry name" value="DIACYLGLYCEROL KINASE"/>
    <property type="match status" value="1"/>
</dbReference>
<feature type="transmembrane region" description="Helical" evidence="24">
    <location>
        <begin position="104"/>
        <end position="123"/>
    </location>
</feature>
<keyword evidence="19 24" id="KW-1208">Phospholipid metabolism</keyword>
<feature type="binding site" evidence="22">
    <location>
        <position position="84"/>
    </location>
    <ligand>
        <name>ATP</name>
        <dbReference type="ChEBI" id="CHEBI:30616"/>
    </ligand>
</feature>
<feature type="binding site" evidence="23">
    <location>
        <position position="36"/>
    </location>
    <ligand>
        <name>a divalent metal cation</name>
        <dbReference type="ChEBI" id="CHEBI:60240"/>
    </ligand>
</feature>
<evidence type="ECO:0000313" key="28">
    <source>
        <dbReference type="Proteomes" id="UP000515264"/>
    </source>
</evidence>
<organism evidence="26 27">
    <name type="scientific">Vibrio spartinae</name>
    <dbReference type="NCBI Taxonomy" id="1918945"/>
    <lineage>
        <taxon>Bacteria</taxon>
        <taxon>Pseudomonadati</taxon>
        <taxon>Pseudomonadota</taxon>
        <taxon>Gammaproteobacteria</taxon>
        <taxon>Vibrionales</taxon>
        <taxon>Vibrionaceae</taxon>
        <taxon>Vibrio</taxon>
    </lineage>
</organism>
<name>A0A1N6LZT9_9VIBR</name>
<comment type="catalytic activity">
    <reaction evidence="24">
        <text>a 1,2-diacyl-sn-glycerol + ATP = a 1,2-diacyl-sn-glycero-3-phosphate + ADP + H(+)</text>
        <dbReference type="Rhea" id="RHEA:10272"/>
        <dbReference type="ChEBI" id="CHEBI:15378"/>
        <dbReference type="ChEBI" id="CHEBI:17815"/>
        <dbReference type="ChEBI" id="CHEBI:30616"/>
        <dbReference type="ChEBI" id="CHEBI:58608"/>
        <dbReference type="ChEBI" id="CHEBI:456216"/>
        <dbReference type="EC" id="2.7.1.107"/>
    </reaction>
</comment>
<evidence type="ECO:0000313" key="26">
    <source>
        <dbReference type="EMBL" id="SIO92672.1"/>
    </source>
</evidence>
<evidence type="ECO:0000256" key="11">
    <source>
        <dbReference type="ARBA" id="ARBA00022741"/>
    </source>
</evidence>
<keyword evidence="28" id="KW-1185">Reference proteome</keyword>
<comment type="subcellular location">
    <subcellularLocation>
        <location evidence="1 24">Cell inner membrane</location>
        <topology evidence="1 24">Multi-pass membrane protein</topology>
    </subcellularLocation>
</comment>
<evidence type="ECO:0000256" key="6">
    <source>
        <dbReference type="ARBA" id="ARBA00022516"/>
    </source>
</evidence>
<dbReference type="GO" id="GO:0005524">
    <property type="term" value="F:ATP binding"/>
    <property type="evidence" value="ECO:0007669"/>
    <property type="project" value="UniProtKB-KW"/>
</dbReference>
<dbReference type="EMBL" id="FSSB01000002">
    <property type="protein sequence ID" value="SIO92672.1"/>
    <property type="molecule type" value="Genomic_DNA"/>
</dbReference>
<evidence type="ECO:0000256" key="23">
    <source>
        <dbReference type="PIRSR" id="PIRSR600829-4"/>
    </source>
</evidence>
<evidence type="ECO:0000256" key="18">
    <source>
        <dbReference type="ARBA" id="ARBA00023209"/>
    </source>
</evidence>
<evidence type="ECO:0000313" key="27">
    <source>
        <dbReference type="Proteomes" id="UP000184774"/>
    </source>
</evidence>
<evidence type="ECO:0000256" key="5">
    <source>
        <dbReference type="ARBA" id="ARBA00022475"/>
    </source>
</evidence>
<proteinExistence type="inferred from homology"/>
<evidence type="ECO:0000256" key="8">
    <source>
        <dbReference type="ARBA" id="ARBA00022679"/>
    </source>
</evidence>
<dbReference type="EMBL" id="CP046269">
    <property type="protein sequence ID" value="QMV16337.1"/>
    <property type="molecule type" value="Genomic_DNA"/>
</dbReference>
<feature type="binding site" evidence="23">
    <location>
        <position position="84"/>
    </location>
    <ligand>
        <name>a divalent metal cation</name>
        <dbReference type="ChEBI" id="CHEBI:60240"/>
    </ligand>
</feature>
<keyword evidence="11 22" id="KW-0547">Nucleotide-binding</keyword>
<keyword evidence="12 24" id="KW-0418">Kinase</keyword>
<keyword evidence="9 24" id="KW-0812">Transmembrane</keyword>
<dbReference type="InterPro" id="IPR000829">
    <property type="entry name" value="DAGK"/>
</dbReference>
<evidence type="ECO:0000256" key="24">
    <source>
        <dbReference type="RuleBase" id="RU363065"/>
    </source>
</evidence>
<feature type="binding site" evidence="21">
    <location>
        <begin position="38"/>
        <end position="42"/>
    </location>
    <ligand>
        <name>substrate</name>
    </ligand>
</feature>
<dbReference type="Proteomes" id="UP000184774">
    <property type="component" value="Unassembled WGS sequence"/>
</dbReference>
<dbReference type="EC" id="2.7.1.107" evidence="3 24"/>
<comment type="caution">
    <text evidence="24">Lacks conserved residue(s) required for the propagation of feature annotation.</text>
</comment>
<keyword evidence="15 24" id="KW-1133">Transmembrane helix</keyword>
<comment type="function">
    <text evidence="24">Catalyzes the ATP-dependent phosphorylation of sn-l,2-diacylglycerol (DAG) to phosphatidic acid. Involved in the recycling of diacylglycerol produced as a by-product during membrane-derived oligosaccharide (MDO) biosynthesis.</text>
</comment>
<reference evidence="25 28" key="3">
    <citation type="journal article" date="2020" name="J. Nat. Prod.">
        <title>Genomics-Metabolomics Profiling Disclosed Marine Vibrio spartinae 3.6 as a Producer of a New Branched Side Chain Prodigiosin.</title>
        <authorList>
            <person name="Vitale G.A."/>
            <person name="Sciarretta M."/>
            <person name="Palma Esposito F."/>
            <person name="January G.G."/>
            <person name="Giaccio M."/>
            <person name="Bunk B."/>
            <person name="Sproer C."/>
            <person name="Bajerski F."/>
            <person name="Power D."/>
            <person name="Festa C."/>
            <person name="Monti M.C."/>
            <person name="D'Auria M.V."/>
            <person name="de Pascale D."/>
        </authorList>
    </citation>
    <scope>NUCLEOTIDE SEQUENCE [LARGE SCALE GENOMIC DNA]</scope>
    <source>
        <strain evidence="25 28">3.6</strain>
    </source>
</reference>
<evidence type="ECO:0000256" key="13">
    <source>
        <dbReference type="ARBA" id="ARBA00022840"/>
    </source>
</evidence>
<comment type="cofactor">
    <cofactor evidence="23">
        <name>Mg(2+)</name>
        <dbReference type="ChEBI" id="CHEBI:18420"/>
    </cofactor>
    <text evidence="23">Mn(2+), Zn(2+), Cd(2+) and Co(2+) support activity to lesser extents.</text>
</comment>
<evidence type="ECO:0000256" key="16">
    <source>
        <dbReference type="ARBA" id="ARBA00023098"/>
    </source>
</evidence>
<keyword evidence="10 23" id="KW-0479">Metal-binding</keyword>
<dbReference type="GO" id="GO:0046872">
    <property type="term" value="F:metal ion binding"/>
    <property type="evidence" value="ECO:0007669"/>
    <property type="project" value="UniProtKB-KW"/>
</dbReference>
<feature type="binding site" evidence="21">
    <location>
        <position position="17"/>
    </location>
    <ligand>
        <name>substrate</name>
    </ligand>
</feature>
<dbReference type="Proteomes" id="UP000515264">
    <property type="component" value="Chromosome 2"/>
</dbReference>
<dbReference type="InterPro" id="IPR036945">
    <property type="entry name" value="DAGK_sf"/>
</dbReference>
<evidence type="ECO:0000313" key="25">
    <source>
        <dbReference type="EMBL" id="QMV16337.1"/>
    </source>
</evidence>
<keyword evidence="13 22" id="KW-0067">ATP-binding</keyword>
<keyword evidence="6" id="KW-0444">Lipid biosynthesis</keyword>
<evidence type="ECO:0000256" key="9">
    <source>
        <dbReference type="ARBA" id="ARBA00022692"/>
    </source>
</evidence>
<feature type="binding site" evidence="21">
    <location>
        <position position="106"/>
    </location>
    <ligand>
        <name>substrate</name>
    </ligand>
</feature>
<evidence type="ECO:0000256" key="2">
    <source>
        <dbReference type="ARBA" id="ARBA00005967"/>
    </source>
</evidence>
<sequence>MSTNSAYNKPGNKGLIRIVKAIGYSFKGLKSAFFYESAFRQEIAITLLLTPVLLLSETSFVEKVILAGTLVNLLVVELINSAIEATVDRIGSDFNELSGRAKDIGSAAVFLSLCFASITWIGILL</sequence>
<keyword evidence="8 24" id="KW-0808">Transferase</keyword>